<comment type="subcellular location">
    <subcellularLocation>
        <location evidence="7">Cytoplasm</location>
    </subcellularLocation>
</comment>
<evidence type="ECO:0000256" key="5">
    <source>
        <dbReference type="ARBA" id="ARBA00022691"/>
    </source>
</evidence>
<feature type="binding site" evidence="7 8">
    <location>
        <position position="19"/>
    </location>
    <ligand>
        <name>S-adenosyl-L-methionine</name>
        <dbReference type="ChEBI" id="CHEBI:59789"/>
    </ligand>
</feature>
<evidence type="ECO:0000313" key="11">
    <source>
        <dbReference type="Proteomes" id="UP000256373"/>
    </source>
</evidence>
<evidence type="ECO:0000256" key="8">
    <source>
        <dbReference type="PROSITE-ProRule" id="PRU01026"/>
    </source>
</evidence>
<dbReference type="EMBL" id="QNUL01000004">
    <property type="protein sequence ID" value="REA62930.1"/>
    <property type="molecule type" value="Genomic_DNA"/>
</dbReference>
<keyword evidence="4 7" id="KW-0808">Transferase</keyword>
<dbReference type="NCBIfam" id="TIGR00755">
    <property type="entry name" value="ksgA"/>
    <property type="match status" value="1"/>
</dbReference>
<keyword evidence="5 7" id="KW-0949">S-adenosyl-L-methionine</keyword>
<accession>A0A3D8YEI7</accession>
<keyword evidence="3 7" id="KW-0489">Methyltransferase</keyword>
<dbReference type="OrthoDB" id="9814755at2"/>
<dbReference type="RefSeq" id="WP_115830239.1">
    <property type="nucleotide sequence ID" value="NZ_QNUL01000004.1"/>
</dbReference>
<dbReference type="GO" id="GO:0052908">
    <property type="term" value="F:16S rRNA (adenine(1518)-N(6)/adenine(1519)-N(6))-dimethyltransferase activity"/>
    <property type="evidence" value="ECO:0007669"/>
    <property type="project" value="UniProtKB-EC"/>
</dbReference>
<keyword evidence="2 7" id="KW-0698">rRNA processing</keyword>
<comment type="similarity">
    <text evidence="7">Belongs to the class I-like SAM-binding methyltransferase superfamily. rRNA adenine N(6)-methyltransferase family. RsmA subfamily.</text>
</comment>
<gene>
    <name evidence="7" type="primary">rsmA</name>
    <name evidence="7" type="synonym">ksgA</name>
    <name evidence="10" type="ORF">DSL64_06950</name>
</gene>
<feature type="binding site" evidence="7 8">
    <location>
        <position position="21"/>
    </location>
    <ligand>
        <name>S-adenosyl-L-methionine</name>
        <dbReference type="ChEBI" id="CHEBI:59789"/>
    </ligand>
</feature>
<evidence type="ECO:0000256" key="3">
    <source>
        <dbReference type="ARBA" id="ARBA00022603"/>
    </source>
</evidence>
<dbReference type="InterPro" id="IPR001737">
    <property type="entry name" value="KsgA/Erm"/>
</dbReference>
<evidence type="ECO:0000259" key="9">
    <source>
        <dbReference type="SMART" id="SM00650"/>
    </source>
</evidence>
<evidence type="ECO:0000313" key="10">
    <source>
        <dbReference type="EMBL" id="REA62930.1"/>
    </source>
</evidence>
<comment type="caution">
    <text evidence="10">The sequence shown here is derived from an EMBL/GenBank/DDBJ whole genome shotgun (WGS) entry which is preliminary data.</text>
</comment>
<feature type="binding site" evidence="7 8">
    <location>
        <position position="69"/>
    </location>
    <ligand>
        <name>S-adenosyl-L-methionine</name>
        <dbReference type="ChEBI" id="CHEBI:59789"/>
    </ligand>
</feature>
<sequence>MYKNQSDSKVRAKKHLGQHFLKDMNIARQIVDGLTLHGGYNKVLEIGPGMGVLTQFLLTKETYQTYVIEIDTESVAYLKKHYEELTPRIIEGDFLRYNTKETFSEKFAIIGNFPYNISSQIFFRALEIRDQIPEIVCMLQKEVALRIASPPGNKDYGILSVLLQAFYDIDYLVSVPPGAFDPPPKVQSGVIRLRRNAVEKLDCNEKMFFRVVKTAFNQRRKTLRNALRPIGEMPDHPLLTKRAEQLSVAEFVTLTQLAESIQ</sequence>
<dbReference type="Proteomes" id="UP000256373">
    <property type="component" value="Unassembled WGS sequence"/>
</dbReference>
<feature type="binding site" evidence="7 8">
    <location>
        <position position="93"/>
    </location>
    <ligand>
        <name>S-adenosyl-L-methionine</name>
        <dbReference type="ChEBI" id="CHEBI:59789"/>
    </ligand>
</feature>
<comment type="catalytic activity">
    <reaction evidence="7">
        <text>adenosine(1518)/adenosine(1519) in 16S rRNA + 4 S-adenosyl-L-methionine = N(6)-dimethyladenosine(1518)/N(6)-dimethyladenosine(1519) in 16S rRNA + 4 S-adenosyl-L-homocysteine + 4 H(+)</text>
        <dbReference type="Rhea" id="RHEA:19609"/>
        <dbReference type="Rhea" id="RHEA-COMP:10232"/>
        <dbReference type="Rhea" id="RHEA-COMP:10233"/>
        <dbReference type="ChEBI" id="CHEBI:15378"/>
        <dbReference type="ChEBI" id="CHEBI:57856"/>
        <dbReference type="ChEBI" id="CHEBI:59789"/>
        <dbReference type="ChEBI" id="CHEBI:74411"/>
        <dbReference type="ChEBI" id="CHEBI:74493"/>
        <dbReference type="EC" id="2.1.1.182"/>
    </reaction>
</comment>
<dbReference type="InterPro" id="IPR011530">
    <property type="entry name" value="rRNA_adenine_dimethylase"/>
</dbReference>
<dbReference type="FunFam" id="1.10.8.100:FF:000001">
    <property type="entry name" value="Ribosomal RNA small subunit methyltransferase A"/>
    <property type="match status" value="1"/>
</dbReference>
<feature type="binding site" evidence="7 8">
    <location>
        <position position="47"/>
    </location>
    <ligand>
        <name>S-adenosyl-L-methionine</name>
        <dbReference type="ChEBI" id="CHEBI:59789"/>
    </ligand>
</feature>
<evidence type="ECO:0000256" key="7">
    <source>
        <dbReference type="HAMAP-Rule" id="MF_00607"/>
    </source>
</evidence>
<dbReference type="CDD" id="cd02440">
    <property type="entry name" value="AdoMet_MTases"/>
    <property type="match status" value="1"/>
</dbReference>
<dbReference type="EC" id="2.1.1.182" evidence="7"/>
<dbReference type="Gene3D" id="3.40.50.150">
    <property type="entry name" value="Vaccinia Virus protein VP39"/>
    <property type="match status" value="1"/>
</dbReference>
<dbReference type="PANTHER" id="PTHR11727">
    <property type="entry name" value="DIMETHYLADENOSINE TRANSFERASE"/>
    <property type="match status" value="1"/>
</dbReference>
<organism evidence="10 11">
    <name type="scientific">Dyadobacter luteus</name>
    <dbReference type="NCBI Taxonomy" id="2259619"/>
    <lineage>
        <taxon>Bacteria</taxon>
        <taxon>Pseudomonadati</taxon>
        <taxon>Bacteroidota</taxon>
        <taxon>Cytophagia</taxon>
        <taxon>Cytophagales</taxon>
        <taxon>Spirosomataceae</taxon>
        <taxon>Dyadobacter</taxon>
    </lineage>
</organism>
<feature type="binding site" evidence="7 8">
    <location>
        <position position="112"/>
    </location>
    <ligand>
        <name>S-adenosyl-L-methionine</name>
        <dbReference type="ChEBI" id="CHEBI:59789"/>
    </ligand>
</feature>
<dbReference type="InterPro" id="IPR029063">
    <property type="entry name" value="SAM-dependent_MTases_sf"/>
</dbReference>
<dbReference type="PANTHER" id="PTHR11727:SF7">
    <property type="entry name" value="DIMETHYLADENOSINE TRANSFERASE-RELATED"/>
    <property type="match status" value="1"/>
</dbReference>
<evidence type="ECO:0000256" key="4">
    <source>
        <dbReference type="ARBA" id="ARBA00022679"/>
    </source>
</evidence>
<comment type="function">
    <text evidence="7">Specifically dimethylates two adjacent adenosines (A1518 and A1519) in the loop of a conserved hairpin near the 3'-end of 16S rRNA in the 30S particle. May play a critical role in biogenesis of 30S subunits.</text>
</comment>
<keyword evidence="6 7" id="KW-0694">RNA-binding</keyword>
<dbReference type="GO" id="GO:0003723">
    <property type="term" value="F:RNA binding"/>
    <property type="evidence" value="ECO:0007669"/>
    <property type="project" value="UniProtKB-UniRule"/>
</dbReference>
<feature type="domain" description="Ribosomal RNA adenine methylase transferase N-terminal" evidence="9">
    <location>
        <begin position="26"/>
        <end position="197"/>
    </location>
</feature>
<evidence type="ECO:0000256" key="2">
    <source>
        <dbReference type="ARBA" id="ARBA00022552"/>
    </source>
</evidence>
<dbReference type="GO" id="GO:0005829">
    <property type="term" value="C:cytosol"/>
    <property type="evidence" value="ECO:0007669"/>
    <property type="project" value="TreeGrafter"/>
</dbReference>
<protein>
    <recommendedName>
        <fullName evidence="7">Ribosomal RNA small subunit methyltransferase A</fullName>
        <ecNumber evidence="7">2.1.1.182</ecNumber>
    </recommendedName>
    <alternativeName>
        <fullName evidence="7">16S rRNA (adenine(1518)-N(6)/adenine(1519)-N(6))-dimethyltransferase</fullName>
    </alternativeName>
    <alternativeName>
        <fullName evidence="7">16S rRNA dimethyladenosine transferase</fullName>
    </alternativeName>
    <alternativeName>
        <fullName evidence="7">16S rRNA dimethylase</fullName>
    </alternativeName>
    <alternativeName>
        <fullName evidence="7">S-adenosylmethionine-6-N', N'-adenosyl(rRNA) dimethyltransferase</fullName>
    </alternativeName>
</protein>
<dbReference type="Gene3D" id="1.10.8.100">
    <property type="entry name" value="Ribosomal RNA adenine dimethylase-like, domain 2"/>
    <property type="match status" value="1"/>
</dbReference>
<keyword evidence="1 7" id="KW-0963">Cytoplasm</keyword>
<dbReference type="HAMAP" id="MF_00607">
    <property type="entry name" value="16SrRNA_methyltr_A"/>
    <property type="match status" value="1"/>
</dbReference>
<reference evidence="10 11" key="1">
    <citation type="submission" date="2018-07" db="EMBL/GenBank/DDBJ databases">
        <title>Dyadobacter roseus sp. nov., isolated from rose rhizosphere soil.</title>
        <authorList>
            <person name="Chen L."/>
        </authorList>
    </citation>
    <scope>NUCLEOTIDE SEQUENCE [LARGE SCALE GENOMIC DNA]</scope>
    <source>
        <strain evidence="10 11">RS19</strain>
    </source>
</reference>
<dbReference type="PROSITE" id="PS51689">
    <property type="entry name" value="SAM_RNA_A_N6_MT"/>
    <property type="match status" value="1"/>
</dbReference>
<dbReference type="Pfam" id="PF00398">
    <property type="entry name" value="RrnaAD"/>
    <property type="match status" value="1"/>
</dbReference>
<evidence type="ECO:0000256" key="1">
    <source>
        <dbReference type="ARBA" id="ARBA00022490"/>
    </source>
</evidence>
<dbReference type="SMART" id="SM00650">
    <property type="entry name" value="rADc"/>
    <property type="match status" value="1"/>
</dbReference>
<dbReference type="InterPro" id="IPR020598">
    <property type="entry name" value="rRNA_Ade_methylase_Trfase_N"/>
</dbReference>
<proteinExistence type="inferred from homology"/>
<name>A0A3D8YEI7_9BACT</name>
<evidence type="ECO:0000256" key="6">
    <source>
        <dbReference type="ARBA" id="ARBA00022884"/>
    </source>
</evidence>
<keyword evidence="11" id="KW-1185">Reference proteome</keyword>
<dbReference type="AlphaFoldDB" id="A0A3D8YEI7"/>
<dbReference type="InterPro" id="IPR023165">
    <property type="entry name" value="rRNA_Ade_diMease-like_C"/>
</dbReference>
<dbReference type="SUPFAM" id="SSF53335">
    <property type="entry name" value="S-adenosyl-L-methionine-dependent methyltransferases"/>
    <property type="match status" value="1"/>
</dbReference>